<dbReference type="PANTHER" id="PTHR43357">
    <property type="entry name" value="INNER MEMBRANE ABC TRANSPORTER PERMEASE PROTEIN YDCV"/>
    <property type="match status" value="1"/>
</dbReference>
<dbReference type="STRING" id="469383.Cwoe_3863"/>
<keyword evidence="3" id="KW-1003">Cell membrane</keyword>
<dbReference type="InterPro" id="IPR000515">
    <property type="entry name" value="MetI-like"/>
</dbReference>
<dbReference type="Gene3D" id="1.10.3720.10">
    <property type="entry name" value="MetI-like"/>
    <property type="match status" value="1"/>
</dbReference>
<feature type="transmembrane region" description="Helical" evidence="8">
    <location>
        <begin position="12"/>
        <end position="37"/>
    </location>
</feature>
<dbReference type="EMBL" id="CP001854">
    <property type="protein sequence ID" value="ADB52280.1"/>
    <property type="molecule type" value="Genomic_DNA"/>
</dbReference>
<gene>
    <name evidence="10" type="ordered locus">Cwoe_3863</name>
</gene>
<sequence precursor="true">MRRLPLDPAVTALVRVLLAVTAVFLLAPALLVFVLSFSDESFVRFPPREWGLRQYSTLFSSQEWLDAIWMSVKIAVPSALLAVAIGLPATFAMYRTRLPGGDLLRFLSLSSLLIPISAFGVGLFGVFAQLGLTATYLGIVIAHTVLAVPLVIVVLTTAIARIPPELELIAMTLGASRLRASTGITLRLLAPAVAAALLFAFITSFDEAVLITFLGGPGLVTVPKAIFDSVRYGVDAVITAIAALTFIVSALIALLTVRLNPRGK</sequence>
<organism evidence="10 11">
    <name type="scientific">Conexibacter woesei (strain DSM 14684 / CCUG 47730 / CIP 108061 / JCM 11494 / NBRC 100937 / ID131577)</name>
    <dbReference type="NCBI Taxonomy" id="469383"/>
    <lineage>
        <taxon>Bacteria</taxon>
        <taxon>Bacillati</taxon>
        <taxon>Actinomycetota</taxon>
        <taxon>Thermoleophilia</taxon>
        <taxon>Solirubrobacterales</taxon>
        <taxon>Conexibacteraceae</taxon>
        <taxon>Conexibacter</taxon>
    </lineage>
</organism>
<comment type="subcellular location">
    <subcellularLocation>
        <location evidence="1">Cell inner membrane</location>
        <topology evidence="1">Multi-pass membrane protein</topology>
    </subcellularLocation>
    <subcellularLocation>
        <location evidence="8">Cell membrane</location>
        <topology evidence="8">Multi-pass membrane protein</topology>
    </subcellularLocation>
</comment>
<evidence type="ECO:0000256" key="2">
    <source>
        <dbReference type="ARBA" id="ARBA00022448"/>
    </source>
</evidence>
<evidence type="ECO:0000256" key="5">
    <source>
        <dbReference type="ARBA" id="ARBA00022692"/>
    </source>
</evidence>
<keyword evidence="11" id="KW-1185">Reference proteome</keyword>
<dbReference type="PANTHER" id="PTHR43357:SF4">
    <property type="entry name" value="INNER MEMBRANE ABC TRANSPORTER PERMEASE PROTEIN YDCV"/>
    <property type="match status" value="1"/>
</dbReference>
<evidence type="ECO:0000313" key="10">
    <source>
        <dbReference type="EMBL" id="ADB52280.1"/>
    </source>
</evidence>
<dbReference type="HOGENOM" id="CLU_016047_3_1_11"/>
<feature type="transmembrane region" description="Helical" evidence="8">
    <location>
        <begin position="106"/>
        <end position="130"/>
    </location>
</feature>
<feature type="transmembrane region" description="Helical" evidence="8">
    <location>
        <begin position="74"/>
        <end position="94"/>
    </location>
</feature>
<feature type="domain" description="ABC transmembrane type-1" evidence="9">
    <location>
        <begin position="68"/>
        <end position="256"/>
    </location>
</feature>
<reference evidence="11" key="2">
    <citation type="submission" date="2010-01" db="EMBL/GenBank/DDBJ databases">
        <title>The complete genome of Conexibacter woesei DSM 14684.</title>
        <authorList>
            <consortium name="US DOE Joint Genome Institute (JGI-PGF)"/>
            <person name="Lucas S."/>
            <person name="Copeland A."/>
            <person name="Lapidus A."/>
            <person name="Glavina del Rio T."/>
            <person name="Dalin E."/>
            <person name="Tice H."/>
            <person name="Bruce D."/>
            <person name="Goodwin L."/>
            <person name="Pitluck S."/>
            <person name="Kyrpides N."/>
            <person name="Mavromatis K."/>
            <person name="Ivanova N."/>
            <person name="Mikhailova N."/>
            <person name="Chertkov O."/>
            <person name="Brettin T."/>
            <person name="Detter J.C."/>
            <person name="Han C."/>
            <person name="Larimer F."/>
            <person name="Land M."/>
            <person name="Hauser L."/>
            <person name="Markowitz V."/>
            <person name="Cheng J.-F."/>
            <person name="Hugenholtz P."/>
            <person name="Woyke T."/>
            <person name="Wu D."/>
            <person name="Pukall R."/>
            <person name="Steenblock K."/>
            <person name="Schneider S."/>
            <person name="Klenk H.-P."/>
            <person name="Eisen J.A."/>
        </authorList>
    </citation>
    <scope>NUCLEOTIDE SEQUENCE [LARGE SCALE GENOMIC DNA]</scope>
    <source>
        <strain evidence="11">DSM 14684 / CIP 108061 / JCM 11494 / NBRC 100937 / ID131577</strain>
    </source>
</reference>
<keyword evidence="4" id="KW-0997">Cell inner membrane</keyword>
<dbReference type="SUPFAM" id="SSF161098">
    <property type="entry name" value="MetI-like"/>
    <property type="match status" value="1"/>
</dbReference>
<evidence type="ECO:0000256" key="3">
    <source>
        <dbReference type="ARBA" id="ARBA00022475"/>
    </source>
</evidence>
<comment type="similarity">
    <text evidence="8">Belongs to the binding-protein-dependent transport system permease family.</text>
</comment>
<accession>D3F2L4</accession>
<protein>
    <submittedName>
        <fullName evidence="10">Binding-protein-dependent transport systems inner membrane component</fullName>
    </submittedName>
</protein>
<evidence type="ECO:0000256" key="7">
    <source>
        <dbReference type="ARBA" id="ARBA00023136"/>
    </source>
</evidence>
<evidence type="ECO:0000256" key="6">
    <source>
        <dbReference type="ARBA" id="ARBA00022989"/>
    </source>
</evidence>
<evidence type="ECO:0000313" key="11">
    <source>
        <dbReference type="Proteomes" id="UP000008229"/>
    </source>
</evidence>
<feature type="transmembrane region" description="Helical" evidence="8">
    <location>
        <begin position="234"/>
        <end position="257"/>
    </location>
</feature>
<dbReference type="CDD" id="cd06261">
    <property type="entry name" value="TM_PBP2"/>
    <property type="match status" value="1"/>
</dbReference>
<proteinExistence type="inferred from homology"/>
<feature type="transmembrane region" description="Helical" evidence="8">
    <location>
        <begin position="136"/>
        <end position="163"/>
    </location>
</feature>
<evidence type="ECO:0000256" key="8">
    <source>
        <dbReference type="RuleBase" id="RU363032"/>
    </source>
</evidence>
<keyword evidence="6 8" id="KW-1133">Transmembrane helix</keyword>
<dbReference type="PROSITE" id="PS50928">
    <property type="entry name" value="ABC_TM1"/>
    <property type="match status" value="1"/>
</dbReference>
<dbReference type="eggNOG" id="COG1177">
    <property type="taxonomic scope" value="Bacteria"/>
</dbReference>
<dbReference type="Pfam" id="PF00528">
    <property type="entry name" value="BPD_transp_1"/>
    <property type="match status" value="1"/>
</dbReference>
<dbReference type="GO" id="GO:0055085">
    <property type="term" value="P:transmembrane transport"/>
    <property type="evidence" value="ECO:0007669"/>
    <property type="project" value="InterPro"/>
</dbReference>
<dbReference type="Proteomes" id="UP000008229">
    <property type="component" value="Chromosome"/>
</dbReference>
<keyword evidence="7 8" id="KW-0472">Membrane</keyword>
<evidence type="ECO:0000256" key="4">
    <source>
        <dbReference type="ARBA" id="ARBA00022519"/>
    </source>
</evidence>
<feature type="transmembrane region" description="Helical" evidence="8">
    <location>
        <begin position="184"/>
        <end position="202"/>
    </location>
</feature>
<evidence type="ECO:0000256" key="1">
    <source>
        <dbReference type="ARBA" id="ARBA00004429"/>
    </source>
</evidence>
<dbReference type="AlphaFoldDB" id="D3F2L4"/>
<dbReference type="RefSeq" id="WP_012935331.1">
    <property type="nucleotide sequence ID" value="NC_013739.1"/>
</dbReference>
<dbReference type="KEGG" id="cwo:Cwoe_3863"/>
<keyword evidence="2 8" id="KW-0813">Transport</keyword>
<name>D3F2L4_CONWI</name>
<keyword evidence="5 8" id="KW-0812">Transmembrane</keyword>
<dbReference type="OrthoDB" id="6496035at2"/>
<reference evidence="10 11" key="1">
    <citation type="journal article" date="2010" name="Stand. Genomic Sci.">
        <title>Complete genome sequence of Conexibacter woesei type strain (ID131577).</title>
        <authorList>
            <person name="Pukall R."/>
            <person name="Lapidus A."/>
            <person name="Glavina Del Rio T."/>
            <person name="Copeland A."/>
            <person name="Tice H."/>
            <person name="Cheng J.-F."/>
            <person name="Lucas S."/>
            <person name="Chen F."/>
            <person name="Nolan M."/>
            <person name="Bruce D."/>
            <person name="Goodwin L."/>
            <person name="Pitluck S."/>
            <person name="Mavromatis K."/>
            <person name="Ivanova N."/>
            <person name="Ovchinnikova G."/>
            <person name="Pati A."/>
            <person name="Chen A."/>
            <person name="Palaniappan K."/>
            <person name="Land M."/>
            <person name="Hauser L."/>
            <person name="Chang Y.-J."/>
            <person name="Jeffries C.D."/>
            <person name="Chain P."/>
            <person name="Meincke L."/>
            <person name="Sims D."/>
            <person name="Brettin T."/>
            <person name="Detter J.C."/>
            <person name="Rohde M."/>
            <person name="Goeker M."/>
            <person name="Bristow J."/>
            <person name="Eisen J.A."/>
            <person name="Markowitz V."/>
            <person name="Kyrpides N.C."/>
            <person name="Klenk H.-P."/>
            <person name="Hugenholtz P."/>
        </authorList>
    </citation>
    <scope>NUCLEOTIDE SEQUENCE [LARGE SCALE GENOMIC DNA]</scope>
    <source>
        <strain evidence="11">DSM 14684 / CIP 108061 / JCM 11494 / NBRC 100937 / ID131577</strain>
    </source>
</reference>
<evidence type="ECO:0000259" key="9">
    <source>
        <dbReference type="PROSITE" id="PS50928"/>
    </source>
</evidence>
<dbReference type="GO" id="GO:0005886">
    <property type="term" value="C:plasma membrane"/>
    <property type="evidence" value="ECO:0007669"/>
    <property type="project" value="UniProtKB-SubCell"/>
</dbReference>
<dbReference type="InterPro" id="IPR035906">
    <property type="entry name" value="MetI-like_sf"/>
</dbReference>